<accession>A0ABT1STA0</accession>
<evidence type="ECO:0000256" key="4">
    <source>
        <dbReference type="ARBA" id="ARBA00022777"/>
    </source>
</evidence>
<feature type="domain" description="Carbohydrate kinase PfkB" evidence="7">
    <location>
        <begin position="8"/>
        <end position="289"/>
    </location>
</feature>
<comment type="caution">
    <text evidence="8">The sequence shown here is derived from an EMBL/GenBank/DDBJ whole genome shotgun (WGS) entry which is preliminary data.</text>
</comment>
<protein>
    <recommendedName>
        <fullName evidence="6">Tagatose-6-phosphate kinase</fullName>
        <ecNumber evidence="6">2.7.1.144</ecNumber>
    </recommendedName>
</protein>
<dbReference type="InterPro" id="IPR029056">
    <property type="entry name" value="Ribokinase-like"/>
</dbReference>
<evidence type="ECO:0000256" key="2">
    <source>
        <dbReference type="ARBA" id="ARBA00022679"/>
    </source>
</evidence>
<dbReference type="PANTHER" id="PTHR46566">
    <property type="entry name" value="1-PHOSPHOFRUCTOKINASE-RELATED"/>
    <property type="match status" value="1"/>
</dbReference>
<evidence type="ECO:0000259" key="7">
    <source>
        <dbReference type="Pfam" id="PF00294"/>
    </source>
</evidence>
<evidence type="ECO:0000256" key="6">
    <source>
        <dbReference type="PIRNR" id="PIRNR000535"/>
    </source>
</evidence>
<dbReference type="EC" id="2.7.1.144" evidence="6"/>
<dbReference type="InterPro" id="IPR022463">
    <property type="entry name" value="1-PFruKinase"/>
</dbReference>
<dbReference type="Pfam" id="PF00294">
    <property type="entry name" value="PfkB"/>
    <property type="match status" value="1"/>
</dbReference>
<comment type="catalytic activity">
    <reaction evidence="6">
        <text>D-tagatofuranose 6-phosphate + ATP = D-tagatofuranose 1,6-bisphosphate + ADP + H(+)</text>
        <dbReference type="Rhea" id="RHEA:12420"/>
        <dbReference type="ChEBI" id="CHEBI:15378"/>
        <dbReference type="ChEBI" id="CHEBI:30616"/>
        <dbReference type="ChEBI" id="CHEBI:58694"/>
        <dbReference type="ChEBI" id="CHEBI:58695"/>
        <dbReference type="ChEBI" id="CHEBI:456216"/>
        <dbReference type="EC" id="2.7.1.144"/>
    </reaction>
</comment>
<dbReference type="SUPFAM" id="SSF53613">
    <property type="entry name" value="Ribokinase-like"/>
    <property type="match status" value="1"/>
</dbReference>
<comment type="similarity">
    <text evidence="6">Belongs to the carbohydrate kinase PfkB family. LacC subfamily.</text>
</comment>
<reference evidence="8 9" key="1">
    <citation type="submission" date="2022-06" db="EMBL/GenBank/DDBJ databases">
        <title>Isolation of gut microbiota from human fecal samples.</title>
        <authorList>
            <person name="Pamer E.G."/>
            <person name="Barat B."/>
            <person name="Waligurski E."/>
            <person name="Medina S."/>
            <person name="Paddock L."/>
            <person name="Mostad J."/>
        </authorList>
    </citation>
    <scope>NUCLEOTIDE SEQUENCE [LARGE SCALE GENOMIC DNA]</scope>
    <source>
        <strain evidence="8 9">DFI.1.1</strain>
    </source>
</reference>
<dbReference type="GO" id="GO:0008662">
    <property type="term" value="F:1-phosphofructokinase activity"/>
    <property type="evidence" value="ECO:0007669"/>
    <property type="project" value="UniProtKB-EC"/>
</dbReference>
<evidence type="ECO:0000313" key="9">
    <source>
        <dbReference type="Proteomes" id="UP001206692"/>
    </source>
</evidence>
<evidence type="ECO:0000313" key="8">
    <source>
        <dbReference type="EMBL" id="MCQ5343029.1"/>
    </source>
</evidence>
<comment type="pathway">
    <text evidence="6">Carbohydrate metabolism; D-tagatose 6-phosphate degradation; D-glyceraldehyde 3-phosphate and glycerone phosphate from D-tagatose 6-phosphate: step 1/2.</text>
</comment>
<keyword evidence="4" id="KW-0418">Kinase</keyword>
<keyword evidence="9" id="KW-1185">Reference proteome</keyword>
<dbReference type="NCBIfam" id="TIGR03168">
    <property type="entry name" value="1-PFK"/>
    <property type="match status" value="1"/>
</dbReference>
<evidence type="ECO:0000256" key="5">
    <source>
        <dbReference type="ARBA" id="ARBA00022840"/>
    </source>
</evidence>
<dbReference type="InterPro" id="IPR017583">
    <property type="entry name" value="Tagatose/fructose_Pkinase"/>
</dbReference>
<dbReference type="Gene3D" id="3.40.1190.20">
    <property type="match status" value="1"/>
</dbReference>
<sequence>MILVVNLNPSLDKIYTLDDLPYGEASRAKTVQNTAGGKGTHVANVITALGHPCTVVGFLGGYVGQYIRHVLDERHIVHCCTTIEGETRSCINMATPDGKQTEVLEPGPTITEGEKNEFLAQYDFELKRSDLVVASGSLPKGLGDDFYGELIRRAKEQGKPFLLDTSGSALIQGLESVPYFIKPNESEVEVLTGHKLTDFEEAVQTLHELEGRGVAMPTISLGKKGALLAHEGKVYRAVPPTVDKVINAVGSGDSFVAGLATALDRGASPEEALRLAAACGTANVLEAESGVVDPEKVAAIQQEVQITQL</sequence>
<keyword evidence="2 6" id="KW-0808">Transferase</keyword>
<evidence type="ECO:0000256" key="1">
    <source>
        <dbReference type="ARBA" id="ARBA00005380"/>
    </source>
</evidence>
<dbReference type="NCBIfam" id="TIGR03828">
    <property type="entry name" value="pfkB"/>
    <property type="match status" value="1"/>
</dbReference>
<comment type="similarity">
    <text evidence="1">Belongs to the carbohydrate kinase pfkB family.</text>
</comment>
<dbReference type="CDD" id="cd01164">
    <property type="entry name" value="FruK_PfkB_like"/>
    <property type="match status" value="1"/>
</dbReference>
<keyword evidence="3 6" id="KW-0547">Nucleotide-binding</keyword>
<evidence type="ECO:0000256" key="3">
    <source>
        <dbReference type="ARBA" id="ARBA00022741"/>
    </source>
</evidence>
<dbReference type="Proteomes" id="UP001206692">
    <property type="component" value="Unassembled WGS sequence"/>
</dbReference>
<organism evidence="8 9">
    <name type="scientific">Megasphaera massiliensis</name>
    <dbReference type="NCBI Taxonomy" id="1232428"/>
    <lineage>
        <taxon>Bacteria</taxon>
        <taxon>Bacillati</taxon>
        <taxon>Bacillota</taxon>
        <taxon>Negativicutes</taxon>
        <taxon>Veillonellales</taxon>
        <taxon>Veillonellaceae</taxon>
        <taxon>Megasphaera</taxon>
    </lineage>
</organism>
<keyword evidence="6" id="KW-0423">Lactose metabolism</keyword>
<dbReference type="PANTHER" id="PTHR46566:SF2">
    <property type="entry name" value="ATP-DEPENDENT 6-PHOSPHOFRUCTOKINASE ISOZYME 2"/>
    <property type="match status" value="1"/>
</dbReference>
<proteinExistence type="inferred from homology"/>
<dbReference type="RefSeq" id="WP_062412396.1">
    <property type="nucleotide sequence ID" value="NZ_JAJCIO010000006.1"/>
</dbReference>
<dbReference type="InterPro" id="IPR011611">
    <property type="entry name" value="PfkB_dom"/>
</dbReference>
<gene>
    <name evidence="8" type="primary">pfkB</name>
    <name evidence="8" type="ORF">NE675_08355</name>
</gene>
<dbReference type="PIRSF" id="PIRSF000535">
    <property type="entry name" value="1PFK/6PFK/LacC"/>
    <property type="match status" value="1"/>
</dbReference>
<name>A0ABT1STA0_9FIRM</name>
<dbReference type="EMBL" id="JANGEW010000015">
    <property type="protein sequence ID" value="MCQ5343029.1"/>
    <property type="molecule type" value="Genomic_DNA"/>
</dbReference>
<keyword evidence="5 6" id="KW-0067">ATP-binding</keyword>